<evidence type="ECO:0000313" key="2">
    <source>
        <dbReference type="EMBL" id="CAD1473043.1"/>
    </source>
</evidence>
<reference evidence="2" key="1">
    <citation type="submission" date="2020-07" db="EMBL/GenBank/DDBJ databases">
        <authorList>
            <person name="Nazaruddin N."/>
        </authorList>
    </citation>
    <scope>NUCLEOTIDE SEQUENCE</scope>
</reference>
<organism evidence="2 3">
    <name type="scientific">Heterotrigona itama</name>
    <dbReference type="NCBI Taxonomy" id="395501"/>
    <lineage>
        <taxon>Eukaryota</taxon>
        <taxon>Metazoa</taxon>
        <taxon>Ecdysozoa</taxon>
        <taxon>Arthropoda</taxon>
        <taxon>Hexapoda</taxon>
        <taxon>Insecta</taxon>
        <taxon>Pterygota</taxon>
        <taxon>Neoptera</taxon>
        <taxon>Endopterygota</taxon>
        <taxon>Hymenoptera</taxon>
        <taxon>Apocrita</taxon>
        <taxon>Aculeata</taxon>
        <taxon>Apoidea</taxon>
        <taxon>Anthophila</taxon>
        <taxon>Apidae</taxon>
        <taxon>Heterotrigona</taxon>
    </lineage>
</organism>
<dbReference type="OrthoDB" id="7600544at2759"/>
<sequence>NKFVCPTIESANYETEDGRIISTDESDIEDNGENYPETDEDEQNFGNERDCDTIFRLNKFYDDHVGNTRGHLKPNACNDVWSDFEFEEKMYRVIPLKLDGEIFESKQGYSSLTNENHNK</sequence>
<proteinExistence type="predicted"/>
<dbReference type="AlphaFoldDB" id="A0A6V7H1V3"/>
<accession>A0A6V7H1V3</accession>
<feature type="compositionally biased region" description="Acidic residues" evidence="1">
    <location>
        <begin position="24"/>
        <end position="43"/>
    </location>
</feature>
<gene>
    <name evidence="2" type="ORF">MHI_LOCUS350292</name>
</gene>
<name>A0A6V7H1V3_9HYME</name>
<evidence type="ECO:0000256" key="1">
    <source>
        <dbReference type="SAM" id="MobiDB-lite"/>
    </source>
</evidence>
<keyword evidence="3" id="KW-1185">Reference proteome</keyword>
<protein>
    <submittedName>
        <fullName evidence="2">Uncharacterized protein</fullName>
    </submittedName>
</protein>
<dbReference type="Proteomes" id="UP000752696">
    <property type="component" value="Unassembled WGS sequence"/>
</dbReference>
<comment type="caution">
    <text evidence="2">The sequence shown here is derived from an EMBL/GenBank/DDBJ whole genome shotgun (WGS) entry which is preliminary data.</text>
</comment>
<feature type="non-terminal residue" evidence="2">
    <location>
        <position position="1"/>
    </location>
</feature>
<evidence type="ECO:0000313" key="3">
    <source>
        <dbReference type="Proteomes" id="UP000752696"/>
    </source>
</evidence>
<feature type="region of interest" description="Disordered" evidence="1">
    <location>
        <begin position="18"/>
        <end position="48"/>
    </location>
</feature>
<dbReference type="EMBL" id="CAJDYZ010006099">
    <property type="protein sequence ID" value="CAD1473043.1"/>
    <property type="molecule type" value="Genomic_DNA"/>
</dbReference>